<evidence type="ECO:0000256" key="1">
    <source>
        <dbReference type="ARBA" id="ARBA00001974"/>
    </source>
</evidence>
<keyword evidence="11" id="KW-1185">Reference proteome</keyword>
<evidence type="ECO:0000256" key="3">
    <source>
        <dbReference type="ARBA" id="ARBA00022827"/>
    </source>
</evidence>
<dbReference type="SUPFAM" id="SSF46977">
    <property type="entry name" value="Succinate dehydrogenase/fumarate reductase flavoprotein C-terminal domain"/>
    <property type="match status" value="1"/>
</dbReference>
<dbReference type="FunFam" id="3.90.700.10:FF:000005">
    <property type="entry name" value="Succinate dehydrogenase flavoprotein subunit"/>
    <property type="match status" value="1"/>
</dbReference>
<dbReference type="InterPro" id="IPR003953">
    <property type="entry name" value="FAD-dep_OxRdtase_2_FAD-bd"/>
</dbReference>
<evidence type="ECO:0000313" key="12">
    <source>
        <dbReference type="Proteomes" id="UP000324021"/>
    </source>
</evidence>
<evidence type="ECO:0000256" key="6">
    <source>
        <dbReference type="SAM" id="MobiDB-lite"/>
    </source>
</evidence>
<dbReference type="Pfam" id="PF00890">
    <property type="entry name" value="FAD_binding_2"/>
    <property type="match status" value="1"/>
</dbReference>
<keyword evidence="2" id="KW-0285">Flavoprotein</keyword>
<dbReference type="Gene3D" id="3.50.50.60">
    <property type="entry name" value="FAD/NAD(P)-binding domain"/>
    <property type="match status" value="1"/>
</dbReference>
<reference evidence="11 12" key="1">
    <citation type="submission" date="2016-10" db="EMBL/GenBank/DDBJ databases">
        <authorList>
            <person name="Varghese N."/>
            <person name="Submissions S."/>
        </authorList>
    </citation>
    <scope>NUCLEOTIDE SEQUENCE [LARGE SCALE GENOMIC DNA]</scope>
    <source>
        <strain evidence="9 12">CDM_1</strain>
        <strain evidence="11">CDM_6</strain>
    </source>
</reference>
<organism evidence="9 12">
    <name type="scientific">Natrinema hispanicum</name>
    <dbReference type="NCBI Taxonomy" id="392421"/>
    <lineage>
        <taxon>Archaea</taxon>
        <taxon>Methanobacteriati</taxon>
        <taxon>Methanobacteriota</taxon>
        <taxon>Stenosarchaea group</taxon>
        <taxon>Halobacteria</taxon>
        <taxon>Halobacteriales</taxon>
        <taxon>Natrialbaceae</taxon>
        <taxon>Natrinema</taxon>
    </lineage>
</organism>
<evidence type="ECO:0000313" key="9">
    <source>
        <dbReference type="EMBL" id="SDC55608.1"/>
    </source>
</evidence>
<sequence length="651" mass="70384">MSELCSTSPYINLVTKIPPADHGVSTAGDAGGVDGRLPTQGGDEADGRDREVAYDVITTPVLVIGAGAAGARVAIELAESGLEPLVVGKRDYGDAHTTWAAGGINAALGSLDPEDDWPIHAADTLNEGHHLNDPEAVELTAKHMPDRIRELDEWGMSFARTDDGKINQRYFGAQSYRRTCFVGDRTGEVMLETLIDRAQALEIPYRENVMITRLLSDGTRVDGAVGFDMETGDGLLFRTNHVVLAAGGFSAAYRRHSSRDDENNGDAQALALEAGARLLDTEFVQFHPTGMVGERYGDEWDGRLVTEAVRGEGGRLYNAEVSASDASGGSEALSASGGERFMERYSPDQMELDARDVVARAIAQEVREGRGTEHGGVYLDISHRDPDYIRERLPTMVERFEDLGIDITMEPMEVGPTAHYTMGGVDIDFRTGETGVEGLYAVGEAVAGVHGANRLGGNSLAETVAIGKLVGSHVSEQVTADDDAPTVSDGQRALAEREFRALADLAASDGDVAPRALLEALGELLWTHAGILRDETGLRDGLDRLAELRARTADLRVDGDRTSRSFEYAVNLSMSLVVAEVVLRTALERTESRGAHYRTDYPETDPAWRQNLIVTADESGLSLHRRGVAEPSEPVRAALEEGYELDYHHLE</sequence>
<evidence type="ECO:0000256" key="4">
    <source>
        <dbReference type="ARBA" id="ARBA00023002"/>
    </source>
</evidence>
<name>A0A1G6MJ16_9EURY</name>
<feature type="region of interest" description="Disordered" evidence="6">
    <location>
        <begin position="22"/>
        <end position="47"/>
    </location>
</feature>
<dbReference type="InterPro" id="IPR027477">
    <property type="entry name" value="Succ_DH/fumarate_Rdtase_cat_sf"/>
</dbReference>
<accession>A0A1G6MJ16</accession>
<dbReference type="Proteomes" id="UP000324021">
    <property type="component" value="Unassembled WGS sequence"/>
</dbReference>
<dbReference type="Proteomes" id="UP000199320">
    <property type="component" value="Unassembled WGS sequence"/>
</dbReference>
<evidence type="ECO:0000259" key="7">
    <source>
        <dbReference type="Pfam" id="PF00890"/>
    </source>
</evidence>
<dbReference type="AlphaFoldDB" id="A0A1G6MJ16"/>
<dbReference type="PIRSF" id="PIRSF000171">
    <property type="entry name" value="SDHA_APRA_LASPO"/>
    <property type="match status" value="1"/>
</dbReference>
<dbReference type="InterPro" id="IPR015939">
    <property type="entry name" value="Fum_Rdtase/Succ_DH_flav-like_C"/>
</dbReference>
<gene>
    <name evidence="10" type="ORF">SAMN04488694_11025</name>
    <name evidence="9" type="ORF">SAMN05192552_10055</name>
</gene>
<dbReference type="SUPFAM" id="SSF51905">
    <property type="entry name" value="FAD/NAD(P)-binding domain"/>
    <property type="match status" value="1"/>
</dbReference>
<proteinExistence type="predicted"/>
<dbReference type="InterPro" id="IPR037099">
    <property type="entry name" value="Fum_R/Succ_DH_flav-like_C_sf"/>
</dbReference>
<comment type="cofactor">
    <cofactor evidence="1">
        <name>FAD</name>
        <dbReference type="ChEBI" id="CHEBI:57692"/>
    </cofactor>
</comment>
<dbReference type="EMBL" id="FOIC01000010">
    <property type="protein sequence ID" value="SET66763.1"/>
    <property type="molecule type" value="Genomic_DNA"/>
</dbReference>
<reference evidence="10" key="2">
    <citation type="submission" date="2016-10" db="EMBL/GenBank/DDBJ databases">
        <authorList>
            <person name="de Groot N.N."/>
        </authorList>
    </citation>
    <scope>NUCLEOTIDE SEQUENCE [LARGE SCALE GENOMIC DNA]</scope>
    <source>
        <strain evidence="10">CDM_6</strain>
    </source>
</reference>
<evidence type="ECO:0000256" key="5">
    <source>
        <dbReference type="PIRSR" id="PIRSR000171-1"/>
    </source>
</evidence>
<protein>
    <submittedName>
        <fullName evidence="9">Succinate dehydrogenase subunit A</fullName>
    </submittedName>
</protein>
<feature type="domain" description="Fumarate reductase/succinate dehydrogenase flavoprotein-like C-terminal" evidence="8">
    <location>
        <begin position="520"/>
        <end position="625"/>
    </location>
</feature>
<feature type="domain" description="FAD-dependent oxidoreductase 2 FAD-binding" evidence="7">
    <location>
        <begin position="61"/>
        <end position="460"/>
    </location>
</feature>
<dbReference type="PANTHER" id="PTHR11632:SF51">
    <property type="entry name" value="SUCCINATE DEHYDROGENASE [UBIQUINONE] FLAVOPROTEIN SUBUNIT, MITOCHONDRIAL"/>
    <property type="match status" value="1"/>
</dbReference>
<dbReference type="InterPro" id="IPR036188">
    <property type="entry name" value="FAD/NAD-bd_sf"/>
</dbReference>
<evidence type="ECO:0000313" key="10">
    <source>
        <dbReference type="EMBL" id="SET66763.1"/>
    </source>
</evidence>
<dbReference type="STRING" id="392421.SAMN04488694_11025"/>
<dbReference type="EMBL" id="FMZP01000005">
    <property type="protein sequence ID" value="SDC55608.1"/>
    <property type="molecule type" value="Genomic_DNA"/>
</dbReference>
<dbReference type="Gene3D" id="1.20.58.100">
    <property type="entry name" value="Fumarate reductase/succinate dehydrogenase flavoprotein-like, C-terminal domain"/>
    <property type="match status" value="1"/>
</dbReference>
<evidence type="ECO:0000256" key="2">
    <source>
        <dbReference type="ARBA" id="ARBA00022630"/>
    </source>
</evidence>
<evidence type="ECO:0000313" key="11">
    <source>
        <dbReference type="Proteomes" id="UP000199320"/>
    </source>
</evidence>
<dbReference type="Pfam" id="PF02910">
    <property type="entry name" value="Succ_DH_flav_C"/>
    <property type="match status" value="1"/>
</dbReference>
<feature type="active site" description="Proton acceptor" evidence="5">
    <location>
        <position position="355"/>
    </location>
</feature>
<dbReference type="GO" id="GO:0016491">
    <property type="term" value="F:oxidoreductase activity"/>
    <property type="evidence" value="ECO:0007669"/>
    <property type="project" value="UniProtKB-KW"/>
</dbReference>
<dbReference type="InterPro" id="IPR030664">
    <property type="entry name" value="SdhA/FrdA/AprA"/>
</dbReference>
<dbReference type="PRINTS" id="PR00368">
    <property type="entry name" value="FADPNR"/>
</dbReference>
<dbReference type="SUPFAM" id="SSF56425">
    <property type="entry name" value="Succinate dehydrogenase/fumarate reductase flavoprotein, catalytic domain"/>
    <property type="match status" value="1"/>
</dbReference>
<keyword evidence="4" id="KW-0560">Oxidoreductase</keyword>
<keyword evidence="3" id="KW-0274">FAD</keyword>
<evidence type="ECO:0000259" key="8">
    <source>
        <dbReference type="Pfam" id="PF02910"/>
    </source>
</evidence>
<dbReference type="PANTHER" id="PTHR11632">
    <property type="entry name" value="SUCCINATE DEHYDROGENASE 2 FLAVOPROTEIN SUBUNIT"/>
    <property type="match status" value="1"/>
</dbReference>
<dbReference type="Gene3D" id="3.90.700.10">
    <property type="entry name" value="Succinate dehydrogenase/fumarate reductase flavoprotein, catalytic domain"/>
    <property type="match status" value="1"/>
</dbReference>